<organism evidence="1 2">
    <name type="scientific">Xenopus laevis</name>
    <name type="common">African clawed frog</name>
    <dbReference type="NCBI Taxonomy" id="8355"/>
    <lineage>
        <taxon>Eukaryota</taxon>
        <taxon>Metazoa</taxon>
        <taxon>Chordata</taxon>
        <taxon>Craniata</taxon>
        <taxon>Vertebrata</taxon>
        <taxon>Euteleostomi</taxon>
        <taxon>Amphibia</taxon>
        <taxon>Batrachia</taxon>
        <taxon>Anura</taxon>
        <taxon>Pipoidea</taxon>
        <taxon>Pipidae</taxon>
        <taxon>Xenopodinae</taxon>
        <taxon>Xenopus</taxon>
        <taxon>Xenopus</taxon>
    </lineage>
</organism>
<sequence>MLPDLLKEIKQMCLEQLEMLSEKKRLRIFDGEQRTGSATEEETEGHVRISQLFTQQNNNVDSTSSLRNIAGVEESDTKMGRGEDCDALSINADTSNSDIEGSSCEEWNTDASAALPIKAAEQPDDLVMDIEKSVSEILGLAELLSEEIPPAAVNVLPEDVQPSAQQLDLLELEMRARAIKALMMAGDVKTS</sequence>
<reference evidence="2" key="1">
    <citation type="journal article" date="2016" name="Nature">
        <title>Genome evolution in the allotetraploid frog Xenopus laevis.</title>
        <authorList>
            <person name="Session A.M."/>
            <person name="Uno Y."/>
            <person name="Kwon T."/>
            <person name="Chapman J.A."/>
            <person name="Toyoda A."/>
            <person name="Takahashi S."/>
            <person name="Fukui A."/>
            <person name="Hikosaka A."/>
            <person name="Suzuki A."/>
            <person name="Kondo M."/>
            <person name="van Heeringen S.J."/>
            <person name="Quigley I."/>
            <person name="Heinz S."/>
            <person name="Ogino H."/>
            <person name="Ochi H."/>
            <person name="Hellsten U."/>
            <person name="Lyons J.B."/>
            <person name="Simakov O."/>
            <person name="Putnam N."/>
            <person name="Stites J."/>
            <person name="Kuroki Y."/>
            <person name="Tanaka T."/>
            <person name="Michiue T."/>
            <person name="Watanabe M."/>
            <person name="Bogdanovic O."/>
            <person name="Lister R."/>
            <person name="Georgiou G."/>
            <person name="Paranjpe S.S."/>
            <person name="van Kruijsbergen I."/>
            <person name="Shu S."/>
            <person name="Carlson J."/>
            <person name="Kinoshita T."/>
            <person name="Ohta Y."/>
            <person name="Mawaribuchi S."/>
            <person name="Jenkins J."/>
            <person name="Grimwood J."/>
            <person name="Schmutz J."/>
            <person name="Mitros T."/>
            <person name="Mozaffari S.V."/>
            <person name="Suzuki Y."/>
            <person name="Haramoto Y."/>
            <person name="Yamamoto T.S."/>
            <person name="Takagi C."/>
            <person name="Heald R."/>
            <person name="Miller K."/>
            <person name="Haudenschild C."/>
            <person name="Kitzman J."/>
            <person name="Nakayama T."/>
            <person name="Izutsu Y."/>
            <person name="Robert J."/>
            <person name="Fortriede J."/>
            <person name="Burns K."/>
            <person name="Lotay V."/>
            <person name="Karimi K."/>
            <person name="Yasuoka Y."/>
            <person name="Dichmann D.S."/>
            <person name="Flajnik M.F."/>
            <person name="Houston D.W."/>
            <person name="Shendure J."/>
            <person name="DuPasquier L."/>
            <person name="Vize P.D."/>
            <person name="Zorn A.M."/>
            <person name="Ito M."/>
            <person name="Marcotte E.M."/>
            <person name="Wallingford J.B."/>
            <person name="Ito Y."/>
            <person name="Asashima M."/>
            <person name="Ueno N."/>
            <person name="Matsuda Y."/>
            <person name="Veenstra G.J."/>
            <person name="Fujiyama A."/>
            <person name="Harland R.M."/>
            <person name="Taira M."/>
            <person name="Rokhsar D.S."/>
        </authorList>
    </citation>
    <scope>NUCLEOTIDE SEQUENCE [LARGE SCALE GENOMIC DNA]</scope>
    <source>
        <strain evidence="2">J</strain>
    </source>
</reference>
<evidence type="ECO:0000313" key="1">
    <source>
        <dbReference type="EMBL" id="OCT97804.1"/>
    </source>
</evidence>
<evidence type="ECO:0000313" key="2">
    <source>
        <dbReference type="Proteomes" id="UP000694892"/>
    </source>
</evidence>
<dbReference type="PANTHER" id="PTHR14740">
    <property type="entry name" value="CASPASE ACTIVITY AND APOPTOSIS INHIBITOR 1"/>
    <property type="match status" value="1"/>
</dbReference>
<dbReference type="GO" id="GO:0042981">
    <property type="term" value="P:regulation of apoptotic process"/>
    <property type="evidence" value="ECO:0007669"/>
    <property type="project" value="InterPro"/>
</dbReference>
<accession>A0A974I152</accession>
<proteinExistence type="predicted"/>
<evidence type="ECO:0008006" key="3">
    <source>
        <dbReference type="Google" id="ProtNLM"/>
    </source>
</evidence>
<dbReference type="PANTHER" id="PTHR14740:SF3">
    <property type="entry name" value="CASPASE ACTIVITY AND APOPTOSIS INHIBITOR 1"/>
    <property type="match status" value="1"/>
</dbReference>
<protein>
    <recommendedName>
        <fullName evidence="3">Caspase activity and apoptosis inhibitor 1</fullName>
    </recommendedName>
</protein>
<dbReference type="EMBL" id="CM004467">
    <property type="protein sequence ID" value="OCT97804.1"/>
    <property type="molecule type" value="Genomic_DNA"/>
</dbReference>
<dbReference type="Proteomes" id="UP000694892">
    <property type="component" value="Chromosome 1S"/>
</dbReference>
<gene>
    <name evidence="1" type="ORF">XELAEV_18010035mg</name>
</gene>
<dbReference type="OMA" id="WKDERRE"/>
<name>A0A974I152_XENLA</name>
<dbReference type="InterPro" id="IPR038991">
    <property type="entry name" value="CAAP1"/>
</dbReference>
<dbReference type="AlphaFoldDB" id="A0A974I152"/>